<evidence type="ECO:0000256" key="1">
    <source>
        <dbReference type="PROSITE-ProRule" id="PRU00176"/>
    </source>
</evidence>
<dbReference type="PANTHER" id="PTHR34427:SF5">
    <property type="entry name" value="DUF4283 DOMAIN-CONTAINING PROTEIN"/>
    <property type="match status" value="1"/>
</dbReference>
<dbReference type="PANTHER" id="PTHR34427">
    <property type="entry name" value="DUF4283 DOMAIN PROTEIN"/>
    <property type="match status" value="1"/>
</dbReference>
<sequence length="462" mass="51141">MGSVQQQRQGDGNQQGKSAARTVTLIVFNLPEKLHWKGLWFLFNHGEVVDSFIPRNRSLGGYRFGFVQFAMMEDAMRALDKLDGFTIYGSRVRVHLTRHQSCHLFGRKSAPSKSLSMRTKTLQDKENQQSIHSAKGVVDDENIKILKICMDKESLDKAKSEYEESLQRWFKKLSLWSEDVVACNRQTWIACQGIPVHAWNEETFKNIASIWGELISVNENTIKPISFSRANIQILTNNFDRLNEEILLSVDSKSYRVRIFEFEPSIKPISLWYEEGALGDDVKSRGSSSESSEARLMSGVNVRLVAGLGDAKSVSGERQKVDNVGVDVASCPTSHSNVRALNGLLHATILVEQSMQNTGGISGSQQSLLSLFEPTVVQIGAVNSERAGDLVPERDAPRDLSLEPSNMAVVCVDVNAVCTSPAGTIMCNDENPKEMCVDRAALISAQMIDSCVKIGETPLSPN</sequence>
<dbReference type="PROSITE" id="PS50102">
    <property type="entry name" value="RRM"/>
    <property type="match status" value="1"/>
</dbReference>
<evidence type="ECO:0000259" key="2">
    <source>
        <dbReference type="PROSITE" id="PS50102"/>
    </source>
</evidence>
<evidence type="ECO:0000313" key="4">
    <source>
        <dbReference type="Proteomes" id="UP001472677"/>
    </source>
</evidence>
<dbReference type="CDD" id="cd00590">
    <property type="entry name" value="RRM_SF"/>
    <property type="match status" value="1"/>
</dbReference>
<dbReference type="InterPro" id="IPR000504">
    <property type="entry name" value="RRM_dom"/>
</dbReference>
<protein>
    <recommendedName>
        <fullName evidence="2">RRM domain-containing protein</fullName>
    </recommendedName>
</protein>
<dbReference type="InterPro" id="IPR012677">
    <property type="entry name" value="Nucleotide-bd_a/b_plait_sf"/>
</dbReference>
<proteinExistence type="predicted"/>
<dbReference type="SMART" id="SM00360">
    <property type="entry name" value="RRM"/>
    <property type="match status" value="1"/>
</dbReference>
<accession>A0ABR2C817</accession>
<dbReference type="Pfam" id="PF00076">
    <property type="entry name" value="RRM_1"/>
    <property type="match status" value="1"/>
</dbReference>
<comment type="caution">
    <text evidence="3">The sequence shown here is derived from an EMBL/GenBank/DDBJ whole genome shotgun (WGS) entry which is preliminary data.</text>
</comment>
<dbReference type="Proteomes" id="UP001472677">
    <property type="component" value="Unassembled WGS sequence"/>
</dbReference>
<name>A0ABR2C817_9ROSI</name>
<dbReference type="EMBL" id="JBBPBM010000065">
    <property type="protein sequence ID" value="KAK8514886.1"/>
    <property type="molecule type" value="Genomic_DNA"/>
</dbReference>
<keyword evidence="1" id="KW-0694">RNA-binding</keyword>
<gene>
    <name evidence="3" type="ORF">V6N12_001053</name>
</gene>
<keyword evidence="4" id="KW-1185">Reference proteome</keyword>
<organism evidence="3 4">
    <name type="scientific">Hibiscus sabdariffa</name>
    <name type="common">roselle</name>
    <dbReference type="NCBI Taxonomy" id="183260"/>
    <lineage>
        <taxon>Eukaryota</taxon>
        <taxon>Viridiplantae</taxon>
        <taxon>Streptophyta</taxon>
        <taxon>Embryophyta</taxon>
        <taxon>Tracheophyta</taxon>
        <taxon>Spermatophyta</taxon>
        <taxon>Magnoliopsida</taxon>
        <taxon>eudicotyledons</taxon>
        <taxon>Gunneridae</taxon>
        <taxon>Pentapetalae</taxon>
        <taxon>rosids</taxon>
        <taxon>malvids</taxon>
        <taxon>Malvales</taxon>
        <taxon>Malvaceae</taxon>
        <taxon>Malvoideae</taxon>
        <taxon>Hibiscus</taxon>
    </lineage>
</organism>
<reference evidence="3 4" key="1">
    <citation type="journal article" date="2024" name="G3 (Bethesda)">
        <title>Genome assembly of Hibiscus sabdariffa L. provides insights into metabolisms of medicinal natural products.</title>
        <authorList>
            <person name="Kim T."/>
        </authorList>
    </citation>
    <scope>NUCLEOTIDE SEQUENCE [LARGE SCALE GENOMIC DNA]</scope>
    <source>
        <strain evidence="3">TK-2024</strain>
        <tissue evidence="3">Old leaves</tissue>
    </source>
</reference>
<feature type="domain" description="RRM" evidence="2">
    <location>
        <begin position="23"/>
        <end position="99"/>
    </location>
</feature>
<dbReference type="InterPro" id="IPR035979">
    <property type="entry name" value="RBD_domain_sf"/>
</dbReference>
<dbReference type="SUPFAM" id="SSF54928">
    <property type="entry name" value="RNA-binding domain, RBD"/>
    <property type="match status" value="1"/>
</dbReference>
<dbReference type="Gene3D" id="3.30.70.330">
    <property type="match status" value="1"/>
</dbReference>
<evidence type="ECO:0000313" key="3">
    <source>
        <dbReference type="EMBL" id="KAK8514886.1"/>
    </source>
</evidence>